<comment type="caution">
    <text evidence="1">The sequence shown here is derived from an EMBL/GenBank/DDBJ whole genome shotgun (WGS) entry which is preliminary data.</text>
</comment>
<accession>A0A8S0UBY1</accession>
<dbReference type="AlphaFoldDB" id="A0A8S0UBY1"/>
<dbReference type="Proteomes" id="UP000594638">
    <property type="component" value="Unassembled WGS sequence"/>
</dbReference>
<protein>
    <submittedName>
        <fullName evidence="1">Uncharacterized protein</fullName>
    </submittedName>
</protein>
<proteinExistence type="predicted"/>
<organism evidence="1 2">
    <name type="scientific">Olea europaea subsp. europaea</name>
    <dbReference type="NCBI Taxonomy" id="158383"/>
    <lineage>
        <taxon>Eukaryota</taxon>
        <taxon>Viridiplantae</taxon>
        <taxon>Streptophyta</taxon>
        <taxon>Embryophyta</taxon>
        <taxon>Tracheophyta</taxon>
        <taxon>Spermatophyta</taxon>
        <taxon>Magnoliopsida</taxon>
        <taxon>eudicotyledons</taxon>
        <taxon>Gunneridae</taxon>
        <taxon>Pentapetalae</taxon>
        <taxon>asterids</taxon>
        <taxon>lamiids</taxon>
        <taxon>Lamiales</taxon>
        <taxon>Oleaceae</taxon>
        <taxon>Oleeae</taxon>
        <taxon>Olea</taxon>
    </lineage>
</organism>
<gene>
    <name evidence="1" type="ORF">OLEA9_A115974</name>
</gene>
<evidence type="ECO:0000313" key="2">
    <source>
        <dbReference type="Proteomes" id="UP000594638"/>
    </source>
</evidence>
<keyword evidence="2" id="KW-1185">Reference proteome</keyword>
<dbReference type="EMBL" id="CACTIH010007564">
    <property type="protein sequence ID" value="CAA3015678.1"/>
    <property type="molecule type" value="Genomic_DNA"/>
</dbReference>
<dbReference type="Gramene" id="OE9A115974T1">
    <property type="protein sequence ID" value="OE9A115974C1"/>
    <property type="gene ID" value="OE9A115974"/>
</dbReference>
<reference evidence="1 2" key="1">
    <citation type="submission" date="2019-12" db="EMBL/GenBank/DDBJ databases">
        <authorList>
            <person name="Alioto T."/>
            <person name="Alioto T."/>
            <person name="Gomez Garrido J."/>
        </authorList>
    </citation>
    <scope>NUCLEOTIDE SEQUENCE [LARGE SCALE GENOMIC DNA]</scope>
</reference>
<evidence type="ECO:0000313" key="1">
    <source>
        <dbReference type="EMBL" id="CAA3015678.1"/>
    </source>
</evidence>
<name>A0A8S0UBY1_OLEEU</name>
<sequence length="59" mass="6804">MTPNWYLSHKSSFPHCCSSFYYPINASKSSFSISVRLFSAYRTVNHLEGLPWSISWNIG</sequence>